<dbReference type="InterPro" id="IPR005135">
    <property type="entry name" value="Endo/exonuclease/phosphatase"/>
</dbReference>
<evidence type="ECO:0000256" key="2">
    <source>
        <dbReference type="SAM" id="MobiDB-lite"/>
    </source>
</evidence>
<keyword evidence="1" id="KW-0175">Coiled coil</keyword>
<dbReference type="Pfam" id="PF00078">
    <property type="entry name" value="RVT_1"/>
    <property type="match status" value="1"/>
</dbReference>
<dbReference type="VEuPathDB" id="FungiDB:LCOR_12125.1"/>
<dbReference type="AlphaFoldDB" id="A0A068SHH7"/>
<dbReference type="STRING" id="1263082.A0A068SHH7"/>
<sequence>MSARNTTNRTTSVSHSPVRGSERTDSSRESGRENTASAAPASVTGLSTEFLAEFESMRKQLAALHSVPQQLHDHAQRLAEFDALRNEIEELRNERDMLQTQLEEARATIARLQQQQQQQQQQQHQQIQQQQQTQQQQQPALVEDEGMDVDPQGTAASLWATEHGRAHLAEQRKERENRKMDEDSVVTRDTTTPKKQSPAATKQQKKKSSPPTFAAIAKKNVTTTRSRSVIKAPSEAMVAWASRGFQASSGETGYTFVYLKSPHRMPHSEVRKRLRVLGVSQARILDVHFPTTGIVGLLIHRSYETELSECLQKHGITTTTYNPLAIDTIKDPKHETLSDGDKQQMARDIHQRRILRTCLFMPQAHVGLSILRYFSSSEYTGPHSIPKDMVKAFEAHRPAPKRQRQQRELTPEVAALAFGKPPTAPSTDNQSPPTLLYRPDLPYHIHFHPNTSNYIISFTLGPYQFHGLYVPPSLSHTAFRNLLFQLDINDSTLVFGDLNARLGSRLGDRRTNGRAPILEEWLLHHGLHIWNETLAFGQATFEKQGVGRSIIDLFISHTSAIAAPSLEIHGNQSLSSDHHLCTLSFYPTLSVPRLPTPNAPRLHWKLQRLKEDPVRILYVEEFRRLSQPIAALLSDHRRQDHESDPEAIDNIGRMLTEAIYTALDNSVTRGEDRPKSWKWFWTNDLQELADRREEAYRRWRNTPATLERAGRWCEYVEARNRVRKAVRQARNRAWKQFCHTMQHQDSSSTNAIVKRMRKNRRTPITFSHPQGPAAAVEAMADHLSTVFGGEREVMARRTDQLEDVGPDPFDFDRILHVIRKETPARKAPGCDHITGAMLKPIAVPLAQILSPFLRFCWCRSRLPVAWRTAQVVPIHKKDDPTVAANFRPISLTSTFRKIVERCILPTLLAEMPALDIAQGGFRAQRGALDQAFNLQALMHQHREIHNQDPVVAFLDIKSAYDSVDRSVIWGALSDHLNQPYLSF</sequence>
<evidence type="ECO:0000256" key="1">
    <source>
        <dbReference type="SAM" id="Coils"/>
    </source>
</evidence>
<dbReference type="OrthoDB" id="2207231at2759"/>
<evidence type="ECO:0000259" key="3">
    <source>
        <dbReference type="Pfam" id="PF00078"/>
    </source>
</evidence>
<organism evidence="5 6">
    <name type="scientific">Lichtheimia corymbifera JMRC:FSU:9682</name>
    <dbReference type="NCBI Taxonomy" id="1263082"/>
    <lineage>
        <taxon>Eukaryota</taxon>
        <taxon>Fungi</taxon>
        <taxon>Fungi incertae sedis</taxon>
        <taxon>Mucoromycota</taxon>
        <taxon>Mucoromycotina</taxon>
        <taxon>Mucoromycetes</taxon>
        <taxon>Mucorales</taxon>
        <taxon>Lichtheimiaceae</taxon>
        <taxon>Lichtheimia</taxon>
    </lineage>
</organism>
<feature type="compositionally biased region" description="Basic and acidic residues" evidence="2">
    <location>
        <begin position="20"/>
        <end position="32"/>
    </location>
</feature>
<accession>A0A068SHH7</accession>
<dbReference type="SUPFAM" id="SSF56219">
    <property type="entry name" value="DNase I-like"/>
    <property type="match status" value="1"/>
</dbReference>
<feature type="domain" description="Endonuclease/exonuclease/phosphatase" evidence="4">
    <location>
        <begin position="464"/>
        <end position="579"/>
    </location>
</feature>
<evidence type="ECO:0000313" key="6">
    <source>
        <dbReference type="Proteomes" id="UP000027586"/>
    </source>
</evidence>
<name>A0A068SHH7_9FUNG</name>
<dbReference type="Pfam" id="PF14529">
    <property type="entry name" value="Exo_endo_phos_2"/>
    <property type="match status" value="1"/>
</dbReference>
<dbReference type="Proteomes" id="UP000027586">
    <property type="component" value="Unassembled WGS sequence"/>
</dbReference>
<comment type="caution">
    <text evidence="5">The sequence shown here is derived from an EMBL/GenBank/DDBJ whole genome shotgun (WGS) entry which is preliminary data.</text>
</comment>
<feature type="compositionally biased region" description="Basic and acidic residues" evidence="2">
    <location>
        <begin position="165"/>
        <end position="186"/>
    </location>
</feature>
<evidence type="ECO:0000259" key="4">
    <source>
        <dbReference type="Pfam" id="PF14529"/>
    </source>
</evidence>
<dbReference type="InterPro" id="IPR000477">
    <property type="entry name" value="RT_dom"/>
</dbReference>
<dbReference type="EMBL" id="CBTN010000175">
    <property type="protein sequence ID" value="CDH61347.1"/>
    <property type="molecule type" value="Genomic_DNA"/>
</dbReference>
<feature type="compositionally biased region" description="Polar residues" evidence="2">
    <location>
        <begin position="187"/>
        <end position="202"/>
    </location>
</feature>
<feature type="domain" description="Reverse transcriptase" evidence="3">
    <location>
        <begin position="874"/>
        <end position="966"/>
    </location>
</feature>
<evidence type="ECO:0000313" key="5">
    <source>
        <dbReference type="EMBL" id="CDH61347.1"/>
    </source>
</evidence>
<feature type="compositionally biased region" description="Polar residues" evidence="2">
    <location>
        <begin position="1"/>
        <end position="15"/>
    </location>
</feature>
<feature type="region of interest" description="Disordered" evidence="2">
    <location>
        <begin position="165"/>
        <end position="212"/>
    </location>
</feature>
<protein>
    <submittedName>
        <fullName evidence="5">Uncharacterized protein</fullName>
    </submittedName>
</protein>
<feature type="region of interest" description="Disordered" evidence="2">
    <location>
        <begin position="1"/>
        <end position="45"/>
    </location>
</feature>
<proteinExistence type="predicted"/>
<dbReference type="PANTHER" id="PTHR19446">
    <property type="entry name" value="REVERSE TRANSCRIPTASES"/>
    <property type="match status" value="1"/>
</dbReference>
<dbReference type="InterPro" id="IPR036691">
    <property type="entry name" value="Endo/exonu/phosph_ase_sf"/>
</dbReference>
<dbReference type="GO" id="GO:0003824">
    <property type="term" value="F:catalytic activity"/>
    <property type="evidence" value="ECO:0007669"/>
    <property type="project" value="InterPro"/>
</dbReference>
<keyword evidence="6" id="KW-1185">Reference proteome</keyword>
<gene>
    <name evidence="5" type="ORF">LCOR_12125.1</name>
</gene>
<reference evidence="5" key="1">
    <citation type="submission" date="2013-08" db="EMBL/GenBank/DDBJ databases">
        <title>Gene expansion shapes genome architecture in the human pathogen Lichtheimia corymbifera: an evolutionary genomics analysis in the ancient terrestrial Mucorales (Mucoromycotina).</title>
        <authorList>
            <person name="Schwartze V.U."/>
            <person name="Winter S."/>
            <person name="Shelest E."/>
            <person name="Marcet-Houben M."/>
            <person name="Horn F."/>
            <person name="Wehner S."/>
            <person name="Hoffmann K."/>
            <person name="Riege K."/>
            <person name="Sammeth M."/>
            <person name="Nowrousian M."/>
            <person name="Valiante V."/>
            <person name="Linde J."/>
            <person name="Jacobsen I.D."/>
            <person name="Marz M."/>
            <person name="Brakhage A.A."/>
            <person name="Gabaldon T."/>
            <person name="Bocker S."/>
            <person name="Voigt K."/>
        </authorList>
    </citation>
    <scope>NUCLEOTIDE SEQUENCE [LARGE SCALE GENOMIC DNA]</scope>
    <source>
        <strain evidence="5">FSU 9682</strain>
    </source>
</reference>
<dbReference type="Gene3D" id="3.60.10.10">
    <property type="entry name" value="Endonuclease/exonuclease/phosphatase"/>
    <property type="match status" value="1"/>
</dbReference>
<feature type="coiled-coil region" evidence="1">
    <location>
        <begin position="74"/>
        <end position="137"/>
    </location>
</feature>